<evidence type="ECO:0000313" key="1">
    <source>
        <dbReference type="EMBL" id="KAF1813885.1"/>
    </source>
</evidence>
<dbReference type="RefSeq" id="XP_033535516.1">
    <property type="nucleotide sequence ID" value="XM_033675044.1"/>
</dbReference>
<dbReference type="GeneID" id="54415614"/>
<accession>A0A6G1G723</accession>
<protein>
    <submittedName>
        <fullName evidence="1 3">Uncharacterized protein</fullName>
    </submittedName>
</protein>
<dbReference type="AlphaFoldDB" id="A0A6G1G723"/>
<organism evidence="1">
    <name type="scientific">Eremomyces bilateralis CBS 781.70</name>
    <dbReference type="NCBI Taxonomy" id="1392243"/>
    <lineage>
        <taxon>Eukaryota</taxon>
        <taxon>Fungi</taxon>
        <taxon>Dikarya</taxon>
        <taxon>Ascomycota</taxon>
        <taxon>Pezizomycotina</taxon>
        <taxon>Dothideomycetes</taxon>
        <taxon>Dothideomycetes incertae sedis</taxon>
        <taxon>Eremomycetales</taxon>
        <taxon>Eremomycetaceae</taxon>
        <taxon>Eremomyces</taxon>
    </lineage>
</organism>
<reference evidence="1 3" key="1">
    <citation type="submission" date="2020-01" db="EMBL/GenBank/DDBJ databases">
        <authorList>
            <consortium name="DOE Joint Genome Institute"/>
            <person name="Haridas S."/>
            <person name="Albert R."/>
            <person name="Binder M."/>
            <person name="Bloem J."/>
            <person name="Labutti K."/>
            <person name="Salamov A."/>
            <person name="Andreopoulos B."/>
            <person name="Baker S.E."/>
            <person name="Barry K."/>
            <person name="Bills G."/>
            <person name="Bluhm B.H."/>
            <person name="Cannon C."/>
            <person name="Castanera R."/>
            <person name="Culley D.E."/>
            <person name="Daum C."/>
            <person name="Ezra D."/>
            <person name="Gonzalez J.B."/>
            <person name="Henrissat B."/>
            <person name="Kuo A."/>
            <person name="Liang C."/>
            <person name="Lipzen A."/>
            <person name="Lutzoni F."/>
            <person name="Magnuson J."/>
            <person name="Mondo S."/>
            <person name="Nolan M."/>
            <person name="Ohm R."/>
            <person name="Pangilinan J."/>
            <person name="Park H.-J."/>
            <person name="Ramirez L."/>
            <person name="Alfaro M."/>
            <person name="Sun H."/>
            <person name="Tritt A."/>
            <person name="Yoshinaga Y."/>
            <person name="Zwiers L.-H."/>
            <person name="Turgeon B.G."/>
            <person name="Goodwin S.B."/>
            <person name="Spatafora J.W."/>
            <person name="Crous P.W."/>
            <person name="Grigoriev I.V."/>
        </authorList>
    </citation>
    <scope>NUCLEOTIDE SEQUENCE</scope>
    <source>
        <strain evidence="1 3">CBS 781.70</strain>
    </source>
</reference>
<reference evidence="3" key="3">
    <citation type="submission" date="2025-04" db="UniProtKB">
        <authorList>
            <consortium name="RefSeq"/>
        </authorList>
    </citation>
    <scope>IDENTIFICATION</scope>
    <source>
        <strain evidence="3">CBS 781.70</strain>
    </source>
</reference>
<keyword evidence="2" id="KW-1185">Reference proteome</keyword>
<proteinExistence type="predicted"/>
<evidence type="ECO:0000313" key="3">
    <source>
        <dbReference type="RefSeq" id="XP_033535516.1"/>
    </source>
</evidence>
<sequence>MSMGVHCLSAIELGGWSSSPPCKAHPLPVAGLLGITWSNVSIVAALWLHSRPAQLFKSFYHHLPNSLVYIWFTVSLLESGCFCFESAVVSTRYCFLFQALSARNMRAYGPHIRTTHRAPPSLAPTSSEFWLSSLEIYEANSADIYVQTRLLAPASFRCPRLHSTLHRLSHDLVLALGPSAAKPFPLRLLYFPSCLNLEHSPPYSFVSSIPLGFPLDL</sequence>
<dbReference type="EMBL" id="ML975154">
    <property type="protein sequence ID" value="KAF1813885.1"/>
    <property type="molecule type" value="Genomic_DNA"/>
</dbReference>
<reference evidence="3" key="2">
    <citation type="submission" date="2020-04" db="EMBL/GenBank/DDBJ databases">
        <authorList>
            <consortium name="NCBI Genome Project"/>
        </authorList>
    </citation>
    <scope>NUCLEOTIDE SEQUENCE</scope>
    <source>
        <strain evidence="3">CBS 781.70</strain>
    </source>
</reference>
<name>A0A6G1G723_9PEZI</name>
<dbReference type="Proteomes" id="UP000504638">
    <property type="component" value="Unplaced"/>
</dbReference>
<gene>
    <name evidence="1 3" type="ORF">P152DRAFT_296125</name>
</gene>
<evidence type="ECO:0000313" key="2">
    <source>
        <dbReference type="Proteomes" id="UP000504638"/>
    </source>
</evidence>